<reference evidence="2 3" key="1">
    <citation type="journal article" date="2010" name="Nature">
        <title>Genome sequencing and analysis of the model grass Brachypodium distachyon.</title>
        <authorList>
            <consortium name="International Brachypodium Initiative"/>
        </authorList>
    </citation>
    <scope>NUCLEOTIDE SEQUENCE [LARGE SCALE GENOMIC DNA]</scope>
    <source>
        <strain evidence="2 3">Bd21</strain>
    </source>
</reference>
<organism evidence="2">
    <name type="scientific">Brachypodium distachyon</name>
    <name type="common">Purple false brome</name>
    <name type="synonym">Trachynia distachya</name>
    <dbReference type="NCBI Taxonomy" id="15368"/>
    <lineage>
        <taxon>Eukaryota</taxon>
        <taxon>Viridiplantae</taxon>
        <taxon>Streptophyta</taxon>
        <taxon>Embryophyta</taxon>
        <taxon>Tracheophyta</taxon>
        <taxon>Spermatophyta</taxon>
        <taxon>Magnoliopsida</taxon>
        <taxon>Liliopsida</taxon>
        <taxon>Poales</taxon>
        <taxon>Poaceae</taxon>
        <taxon>BOP clade</taxon>
        <taxon>Pooideae</taxon>
        <taxon>Stipodae</taxon>
        <taxon>Brachypodieae</taxon>
        <taxon>Brachypodium</taxon>
    </lineage>
</organism>
<sequence>MNGGGGDIGHGLGVLGAHDAVEVCAHVGELSVGLVGHVVREHAGAHGRGVQHPHDPLVRLRGLPARRAPDALAVHLRRPRRLLQQLPPRRLLAAPGVLLLLLLPVALERDAHHAGGADVLDELGRGHAHVQQQHGGAPGAVVEGDGDAGPAVAVERPRGARGAVELEVAPDDAAGEVRQRGEAAAGRRREEREGAERGAHGAHEPGRARPLECECCFCGGGGGGGYRPKMGTLSAVAESERWLGMDVAPRKLAGSRGGGRRAGGGDVAGSVAAMGAGMWESGGGKETCGWGRDALNSTRAGVGLWRQRLVLLENRKGAACKTEELQRHGPGSARPRSAPSSSWPRYGDAG</sequence>
<feature type="compositionally biased region" description="Basic and acidic residues" evidence="1">
    <location>
        <begin position="175"/>
        <end position="206"/>
    </location>
</feature>
<dbReference type="EnsemblPlants" id="KQK03830">
    <property type="protein sequence ID" value="KQK03830"/>
    <property type="gene ID" value="BRADI_2g10071v3"/>
</dbReference>
<accession>A0A0Q3MHA5</accession>
<name>A0A0Q3MHA5_BRADI</name>
<reference evidence="3" key="3">
    <citation type="submission" date="2018-08" db="UniProtKB">
        <authorList>
            <consortium name="EnsemblPlants"/>
        </authorList>
    </citation>
    <scope>IDENTIFICATION</scope>
    <source>
        <strain evidence="3">cv. Bd21</strain>
    </source>
</reference>
<feature type="region of interest" description="Disordered" evidence="1">
    <location>
        <begin position="319"/>
        <end position="350"/>
    </location>
</feature>
<dbReference type="InParanoid" id="A0A0Q3MHA5"/>
<dbReference type="AlphaFoldDB" id="A0A0Q3MHA5"/>
<feature type="region of interest" description="Disordered" evidence="1">
    <location>
        <begin position="127"/>
        <end position="206"/>
    </location>
</feature>
<evidence type="ECO:0000313" key="3">
    <source>
        <dbReference type="EnsemblPlants" id="KQK03830"/>
    </source>
</evidence>
<keyword evidence="4" id="KW-1185">Reference proteome</keyword>
<protein>
    <submittedName>
        <fullName evidence="2 3">Uncharacterized protein</fullName>
    </submittedName>
</protein>
<proteinExistence type="predicted"/>
<feature type="compositionally biased region" description="Low complexity" evidence="1">
    <location>
        <begin position="329"/>
        <end position="342"/>
    </location>
</feature>
<evidence type="ECO:0000313" key="2">
    <source>
        <dbReference type="EMBL" id="KQK03830.2"/>
    </source>
</evidence>
<dbReference type="Gramene" id="KQK03830">
    <property type="protein sequence ID" value="KQK03830"/>
    <property type="gene ID" value="BRADI_2g10071v3"/>
</dbReference>
<evidence type="ECO:0000313" key="4">
    <source>
        <dbReference type="Proteomes" id="UP000008810"/>
    </source>
</evidence>
<dbReference type="Proteomes" id="UP000008810">
    <property type="component" value="Chromosome 2"/>
</dbReference>
<evidence type="ECO:0000256" key="1">
    <source>
        <dbReference type="SAM" id="MobiDB-lite"/>
    </source>
</evidence>
<reference evidence="2" key="2">
    <citation type="submission" date="2017-06" db="EMBL/GenBank/DDBJ databases">
        <title>WGS assembly of Brachypodium distachyon.</title>
        <authorList>
            <consortium name="The International Brachypodium Initiative"/>
            <person name="Lucas S."/>
            <person name="Harmon-Smith M."/>
            <person name="Lail K."/>
            <person name="Tice H."/>
            <person name="Grimwood J."/>
            <person name="Bruce D."/>
            <person name="Barry K."/>
            <person name="Shu S."/>
            <person name="Lindquist E."/>
            <person name="Wang M."/>
            <person name="Pitluck S."/>
            <person name="Vogel J.P."/>
            <person name="Garvin D.F."/>
            <person name="Mockler T.C."/>
            <person name="Schmutz J."/>
            <person name="Rokhsar D."/>
            <person name="Bevan M.W."/>
        </authorList>
    </citation>
    <scope>NUCLEOTIDE SEQUENCE</scope>
    <source>
        <strain evidence="2">Bd21</strain>
    </source>
</reference>
<dbReference type="EMBL" id="CM000881">
    <property type="protein sequence ID" value="KQK03830.2"/>
    <property type="molecule type" value="Genomic_DNA"/>
</dbReference>
<gene>
    <name evidence="2" type="ORF">BRADI_2g10071v3</name>
</gene>